<dbReference type="InterPro" id="IPR010982">
    <property type="entry name" value="Lambda_DNA-bd_dom_sf"/>
</dbReference>
<comment type="caution">
    <text evidence="5">The sequence shown here is derived from an EMBL/GenBank/DDBJ whole genome shotgun (WGS) entry which is preliminary data.</text>
</comment>
<dbReference type="Pfam" id="PF13377">
    <property type="entry name" value="Peripla_BP_3"/>
    <property type="match status" value="1"/>
</dbReference>
<reference evidence="5 6" key="1">
    <citation type="submission" date="2021-01" db="EMBL/GenBank/DDBJ databases">
        <title>Whole genome shotgun sequence of Actinoplanes couchii NBRC 106145.</title>
        <authorList>
            <person name="Komaki H."/>
            <person name="Tamura T."/>
        </authorList>
    </citation>
    <scope>NUCLEOTIDE SEQUENCE [LARGE SCALE GENOMIC DNA]</scope>
    <source>
        <strain evidence="5 6">NBRC 106145</strain>
    </source>
</reference>
<dbReference type="SUPFAM" id="SSF47413">
    <property type="entry name" value="lambda repressor-like DNA-binding domains"/>
    <property type="match status" value="1"/>
</dbReference>
<sequence>MNRDRTTMAEIADAAGVSLPTVSKVWNGRADVSERTRRRVEELMRKHGYRGRTPRQESGLIDVVFSEIDCSWEGEHIRGLEAAAFEADVRIVVSSLDHGEASRRRLLQRLRSGHTDGVILATETATAPLVAALSRLNVPLAALDPVARHADMPFVHSANFAGARAATAHLLALGHRRIGLITGLDQLVCSQARRDGFFAAHDEAGVSPDLDLVERGDYNTPSGITAGGRLLDRHHPPTAIFAMNDGMAIGVYEAARRRGVTVPDQLSVVGFDDLPGARWASPPLTTVRQPLREMGALAVRTVLGHADGGMLGTELVVRESTSPPL</sequence>
<feature type="domain" description="HTH lacI-type" evidence="4">
    <location>
        <begin position="6"/>
        <end position="50"/>
    </location>
</feature>
<name>A0ABQ3XMX9_9ACTN</name>
<dbReference type="RefSeq" id="WP_203806332.1">
    <property type="nucleotide sequence ID" value="NZ_BAAAQE010000005.1"/>
</dbReference>
<dbReference type="Gene3D" id="1.10.260.40">
    <property type="entry name" value="lambda repressor-like DNA-binding domains"/>
    <property type="match status" value="1"/>
</dbReference>
<evidence type="ECO:0000256" key="1">
    <source>
        <dbReference type="ARBA" id="ARBA00023015"/>
    </source>
</evidence>
<keyword evidence="6" id="KW-1185">Reference proteome</keyword>
<dbReference type="InterPro" id="IPR028082">
    <property type="entry name" value="Peripla_BP_I"/>
</dbReference>
<gene>
    <name evidence="5" type="ORF">Aco03nite_082620</name>
</gene>
<dbReference type="EMBL" id="BOMG01000102">
    <property type="protein sequence ID" value="GID59858.1"/>
    <property type="molecule type" value="Genomic_DNA"/>
</dbReference>
<keyword evidence="1" id="KW-0805">Transcription regulation</keyword>
<dbReference type="Proteomes" id="UP000612282">
    <property type="component" value="Unassembled WGS sequence"/>
</dbReference>
<dbReference type="CDD" id="cd01392">
    <property type="entry name" value="HTH_LacI"/>
    <property type="match status" value="1"/>
</dbReference>
<dbReference type="Gene3D" id="3.40.50.2300">
    <property type="match status" value="2"/>
</dbReference>
<evidence type="ECO:0000313" key="6">
    <source>
        <dbReference type="Proteomes" id="UP000612282"/>
    </source>
</evidence>
<evidence type="ECO:0000259" key="4">
    <source>
        <dbReference type="PROSITE" id="PS50932"/>
    </source>
</evidence>
<keyword evidence="3" id="KW-0804">Transcription</keyword>
<evidence type="ECO:0000256" key="3">
    <source>
        <dbReference type="ARBA" id="ARBA00023163"/>
    </source>
</evidence>
<proteinExistence type="predicted"/>
<organism evidence="5 6">
    <name type="scientific">Actinoplanes couchii</name>
    <dbReference type="NCBI Taxonomy" id="403638"/>
    <lineage>
        <taxon>Bacteria</taxon>
        <taxon>Bacillati</taxon>
        <taxon>Actinomycetota</taxon>
        <taxon>Actinomycetes</taxon>
        <taxon>Micromonosporales</taxon>
        <taxon>Micromonosporaceae</taxon>
        <taxon>Actinoplanes</taxon>
    </lineage>
</organism>
<dbReference type="SUPFAM" id="SSF53822">
    <property type="entry name" value="Periplasmic binding protein-like I"/>
    <property type="match status" value="1"/>
</dbReference>
<dbReference type="InterPro" id="IPR046335">
    <property type="entry name" value="LacI/GalR-like_sensor"/>
</dbReference>
<evidence type="ECO:0000256" key="2">
    <source>
        <dbReference type="ARBA" id="ARBA00023125"/>
    </source>
</evidence>
<dbReference type="PANTHER" id="PTHR30146:SF153">
    <property type="entry name" value="LACTOSE OPERON REPRESSOR"/>
    <property type="match status" value="1"/>
</dbReference>
<dbReference type="PANTHER" id="PTHR30146">
    <property type="entry name" value="LACI-RELATED TRANSCRIPTIONAL REPRESSOR"/>
    <property type="match status" value="1"/>
</dbReference>
<dbReference type="PROSITE" id="PS50932">
    <property type="entry name" value="HTH_LACI_2"/>
    <property type="match status" value="1"/>
</dbReference>
<dbReference type="Pfam" id="PF00356">
    <property type="entry name" value="LacI"/>
    <property type="match status" value="1"/>
</dbReference>
<keyword evidence="2" id="KW-0238">DNA-binding</keyword>
<evidence type="ECO:0000313" key="5">
    <source>
        <dbReference type="EMBL" id="GID59858.1"/>
    </source>
</evidence>
<dbReference type="InterPro" id="IPR000843">
    <property type="entry name" value="HTH_LacI"/>
</dbReference>
<protein>
    <submittedName>
        <fullName evidence="5">LacI family transcriptional regulator</fullName>
    </submittedName>
</protein>
<dbReference type="SMART" id="SM00354">
    <property type="entry name" value="HTH_LACI"/>
    <property type="match status" value="1"/>
</dbReference>
<accession>A0ABQ3XMX9</accession>